<dbReference type="PANTHER" id="PTHR31126:SF1">
    <property type="entry name" value="TYROSINE SPECIFIC PROTEIN PHOSPHATASES DOMAIN-CONTAINING PROTEIN"/>
    <property type="match status" value="1"/>
</dbReference>
<evidence type="ECO:0000313" key="3">
    <source>
        <dbReference type="EMBL" id="GAA1120686.1"/>
    </source>
</evidence>
<dbReference type="Gene3D" id="3.90.190.10">
    <property type="entry name" value="Protein tyrosine phosphatase superfamily"/>
    <property type="match status" value="1"/>
</dbReference>
<dbReference type="InterPro" id="IPR000387">
    <property type="entry name" value="Tyr_Pase_dom"/>
</dbReference>
<sequence>MTESEFDDAVDTDAAVTATASTVTAGATSGAVADIPARLDYQRSRPHGTVPDVPNFRDAGVGTVRPGVLFRSGTLALLTPQGARALEALGIRVVVDLRTSTERSRWPDERHGLDYLDHHLPLLPDRSETGIEWPSGSLPVYLFMAETGGAAIAGTVRRLAAPDGTPAVVHCAVGKDRTGLTVAVVHHLAGLSEEEIVEDFLRSNVHLGLDKGPVPYLDENGEEQLSHPVEADSLLAALARMRELHGSIEGYLLAHGVTAEELAALRAKLG</sequence>
<dbReference type="InterPro" id="IPR016130">
    <property type="entry name" value="Tyr_Pase_AS"/>
</dbReference>
<comment type="caution">
    <text evidence="3">The sequence shown here is derived from an EMBL/GenBank/DDBJ whole genome shotgun (WGS) entry which is preliminary data.</text>
</comment>
<dbReference type="EMBL" id="BAAALD010000120">
    <property type="protein sequence ID" value="GAA1120686.1"/>
    <property type="molecule type" value="Genomic_DNA"/>
</dbReference>
<dbReference type="Proteomes" id="UP001499987">
    <property type="component" value="Unassembled WGS sequence"/>
</dbReference>
<dbReference type="InterPro" id="IPR026893">
    <property type="entry name" value="Tyr/Ser_Pase_IphP-type"/>
</dbReference>
<comment type="similarity">
    <text evidence="1">Belongs to the protein-tyrosine phosphatase family.</text>
</comment>
<accession>A0ABP4ETR3</accession>
<gene>
    <name evidence="3" type="ORF">GCM10009663_70410</name>
</gene>
<name>A0ABP4ETR3_9ACTN</name>
<dbReference type="Pfam" id="PF13350">
    <property type="entry name" value="Y_phosphatase3"/>
    <property type="match status" value="1"/>
</dbReference>
<dbReference type="SUPFAM" id="SSF52799">
    <property type="entry name" value="(Phosphotyrosine protein) phosphatases II"/>
    <property type="match status" value="1"/>
</dbReference>
<evidence type="ECO:0000313" key="4">
    <source>
        <dbReference type="Proteomes" id="UP001499987"/>
    </source>
</evidence>
<dbReference type="InterPro" id="IPR029021">
    <property type="entry name" value="Prot-tyrosine_phosphatase-like"/>
</dbReference>
<dbReference type="PROSITE" id="PS50056">
    <property type="entry name" value="TYR_PHOSPHATASE_2"/>
    <property type="match status" value="1"/>
</dbReference>
<reference evidence="4" key="1">
    <citation type="journal article" date="2019" name="Int. J. Syst. Evol. Microbiol.">
        <title>The Global Catalogue of Microorganisms (GCM) 10K type strain sequencing project: providing services to taxonomists for standard genome sequencing and annotation.</title>
        <authorList>
            <consortium name="The Broad Institute Genomics Platform"/>
            <consortium name="The Broad Institute Genome Sequencing Center for Infectious Disease"/>
            <person name="Wu L."/>
            <person name="Ma J."/>
        </authorList>
    </citation>
    <scope>NUCLEOTIDE SEQUENCE [LARGE SCALE GENOMIC DNA]</scope>
    <source>
        <strain evidence="4">JCM 13002</strain>
    </source>
</reference>
<organism evidence="3 4">
    <name type="scientific">Kitasatospora arboriphila</name>
    <dbReference type="NCBI Taxonomy" id="258052"/>
    <lineage>
        <taxon>Bacteria</taxon>
        <taxon>Bacillati</taxon>
        <taxon>Actinomycetota</taxon>
        <taxon>Actinomycetes</taxon>
        <taxon>Kitasatosporales</taxon>
        <taxon>Streptomycetaceae</taxon>
        <taxon>Kitasatospora</taxon>
    </lineage>
</organism>
<protein>
    <submittedName>
        <fullName evidence="3">Tyrosine-protein phosphatase</fullName>
    </submittedName>
</protein>
<feature type="domain" description="Tyrosine specific protein phosphatases" evidence="2">
    <location>
        <begin position="150"/>
        <end position="184"/>
    </location>
</feature>
<dbReference type="PANTHER" id="PTHR31126">
    <property type="entry name" value="TYROSINE-PROTEIN PHOSPHATASE"/>
    <property type="match status" value="1"/>
</dbReference>
<evidence type="ECO:0000259" key="2">
    <source>
        <dbReference type="PROSITE" id="PS50056"/>
    </source>
</evidence>
<evidence type="ECO:0000256" key="1">
    <source>
        <dbReference type="ARBA" id="ARBA00009580"/>
    </source>
</evidence>
<proteinExistence type="inferred from homology"/>
<dbReference type="PROSITE" id="PS00383">
    <property type="entry name" value="TYR_PHOSPHATASE_1"/>
    <property type="match status" value="1"/>
</dbReference>
<keyword evidence="4" id="KW-1185">Reference proteome</keyword>
<dbReference type="RefSeq" id="WP_344627812.1">
    <property type="nucleotide sequence ID" value="NZ_BAAALD010000120.1"/>
</dbReference>